<evidence type="ECO:0000313" key="2">
    <source>
        <dbReference type="Proteomes" id="UP000053660"/>
    </source>
</evidence>
<protein>
    <submittedName>
        <fullName evidence="1">Uncharacterized protein</fullName>
    </submittedName>
</protein>
<reference evidence="1 2" key="1">
    <citation type="submission" date="2014-03" db="EMBL/GenBank/DDBJ databases">
        <title>Draft genome of the hookworm Oesophagostomum dentatum.</title>
        <authorList>
            <person name="Mitreva M."/>
        </authorList>
    </citation>
    <scope>NUCLEOTIDE SEQUENCE [LARGE SCALE GENOMIC DNA]</scope>
    <source>
        <strain evidence="1 2">OD-Hann</strain>
    </source>
</reference>
<keyword evidence="2" id="KW-1185">Reference proteome</keyword>
<proteinExistence type="predicted"/>
<sequence>MMSEASGEAYTSVNIVKIPKADKNFCCWGRRRAKSKRDMNEKRRTDRDEGIWRDDGAIRGGYDGNLPGTRAWQRCWIKAIWKGRNDMP</sequence>
<organism evidence="1 2">
    <name type="scientific">Oesophagostomum dentatum</name>
    <name type="common">Nodular worm</name>
    <dbReference type="NCBI Taxonomy" id="61180"/>
    <lineage>
        <taxon>Eukaryota</taxon>
        <taxon>Metazoa</taxon>
        <taxon>Ecdysozoa</taxon>
        <taxon>Nematoda</taxon>
        <taxon>Chromadorea</taxon>
        <taxon>Rhabditida</taxon>
        <taxon>Rhabditina</taxon>
        <taxon>Rhabditomorpha</taxon>
        <taxon>Strongyloidea</taxon>
        <taxon>Strongylidae</taxon>
        <taxon>Oesophagostomum</taxon>
    </lineage>
</organism>
<dbReference type="Proteomes" id="UP000053660">
    <property type="component" value="Unassembled WGS sequence"/>
</dbReference>
<dbReference type="EMBL" id="KN549223">
    <property type="protein sequence ID" value="KHJ99376.1"/>
    <property type="molecule type" value="Genomic_DNA"/>
</dbReference>
<evidence type="ECO:0000313" key="1">
    <source>
        <dbReference type="EMBL" id="KHJ99376.1"/>
    </source>
</evidence>
<dbReference type="AlphaFoldDB" id="A0A0B1TTA7"/>
<gene>
    <name evidence="1" type="ORF">OESDEN_00614</name>
</gene>
<accession>A0A0B1TTA7</accession>
<name>A0A0B1TTA7_OESDE</name>